<protein>
    <recommendedName>
        <fullName evidence="2">Pyrrolo-quinoline quinone repeat domain-containing protein</fullName>
    </recommendedName>
</protein>
<dbReference type="PANTHER" id="PTHR34512:SF30">
    <property type="entry name" value="OUTER MEMBRANE PROTEIN ASSEMBLY FACTOR BAMB"/>
    <property type="match status" value="1"/>
</dbReference>
<dbReference type="STRING" id="1457250.GCA_000755225_01449"/>
<name>A0A4D6HG22_9EURY</name>
<evidence type="ECO:0000313" key="3">
    <source>
        <dbReference type="EMBL" id="QCC52078.1"/>
    </source>
</evidence>
<dbReference type="InterPro" id="IPR015943">
    <property type="entry name" value="WD40/YVTN_repeat-like_dom_sf"/>
</dbReference>
<dbReference type="AlphaFoldDB" id="A0A4D6HG22"/>
<dbReference type="Pfam" id="PF13360">
    <property type="entry name" value="PQQ_2"/>
    <property type="match status" value="1"/>
</dbReference>
<dbReference type="SUPFAM" id="SSF50998">
    <property type="entry name" value="Quinoprotein alcohol dehydrogenase-like"/>
    <property type="match status" value="1"/>
</dbReference>
<feature type="domain" description="Pyrrolo-quinoline quinone repeat" evidence="2">
    <location>
        <begin position="70"/>
        <end position="192"/>
    </location>
</feature>
<feature type="region of interest" description="Disordered" evidence="1">
    <location>
        <begin position="27"/>
        <end position="69"/>
    </location>
</feature>
<dbReference type="OrthoDB" id="136681at2157"/>
<dbReference type="RefSeq" id="WP_049992406.1">
    <property type="nucleotide sequence ID" value="NZ_CP031310.1"/>
</dbReference>
<sequence>MRQFSRREVLAGLGGVGSLAASEALGPGGLFSETPSLETSVPEGTWQERGRDPRRSGYAPGSGGLAADPTRQWQVEFDRADVRLPETMCLSVDQRHVYVLESDALVALDRDSGREQWQFRPPKVTPPPAVRQYRSRFGDEPIAIEGASFSNWVGWLACRDGQVFVTGGTEQFPVLYAVQAQSGTMNWAVPGVSGQALLGDAVLFNNGPADYDAGLLDVTTGNILETTGTIGYNPTVYAGPDARKFTLEMDSYDWNMVSSESISDADIALGSSDVLTATITSSGLGLFEILTRSGDDLVVVDLRSGEYQSLQTDFEHSRPVVVTDDDHWFVCTEERVTAFPVVRPTEESLGTQLWQTSVSPVVTNPAITDTAVYVPTEQGLVVIDIHSGQKRSRIGRPPRTDQRWAIPPSIADGALYYVSGGRLTAYS</sequence>
<proteinExistence type="predicted"/>
<evidence type="ECO:0000313" key="4">
    <source>
        <dbReference type="Proteomes" id="UP000296706"/>
    </source>
</evidence>
<dbReference type="Gene3D" id="2.40.10.480">
    <property type="match status" value="1"/>
</dbReference>
<organism evidence="3 4">
    <name type="scientific">Halapricum salinum</name>
    <dbReference type="NCBI Taxonomy" id="1457250"/>
    <lineage>
        <taxon>Archaea</taxon>
        <taxon>Methanobacteriati</taxon>
        <taxon>Methanobacteriota</taxon>
        <taxon>Stenosarchaea group</taxon>
        <taxon>Halobacteria</taxon>
        <taxon>Halobacteriales</taxon>
        <taxon>Haloarculaceae</taxon>
        <taxon>Halapricum</taxon>
    </lineage>
</organism>
<accession>A0A4D6HG22</accession>
<gene>
    <name evidence="3" type="ORF">DV733_12960</name>
</gene>
<dbReference type="Gene3D" id="2.130.10.10">
    <property type="entry name" value="YVTN repeat-like/Quinoprotein amine dehydrogenase"/>
    <property type="match status" value="1"/>
</dbReference>
<dbReference type="KEGG" id="hsn:DV733_12960"/>
<dbReference type="GeneID" id="39848786"/>
<dbReference type="EMBL" id="CP031310">
    <property type="protein sequence ID" value="QCC52078.1"/>
    <property type="molecule type" value="Genomic_DNA"/>
</dbReference>
<feature type="compositionally biased region" description="Basic and acidic residues" evidence="1">
    <location>
        <begin position="46"/>
        <end position="55"/>
    </location>
</feature>
<dbReference type="Proteomes" id="UP000296706">
    <property type="component" value="Chromosome"/>
</dbReference>
<evidence type="ECO:0000256" key="1">
    <source>
        <dbReference type="SAM" id="MobiDB-lite"/>
    </source>
</evidence>
<dbReference type="PANTHER" id="PTHR34512">
    <property type="entry name" value="CELL SURFACE PROTEIN"/>
    <property type="match status" value="1"/>
</dbReference>
<reference evidence="3 4" key="1">
    <citation type="journal article" date="2019" name="Nat. Commun.">
        <title>A new type of DNA phosphorothioation-based antiviral system in archaea.</title>
        <authorList>
            <person name="Xiong L."/>
            <person name="Liu S."/>
            <person name="Chen S."/>
            <person name="Xiao Y."/>
            <person name="Zhu B."/>
            <person name="Gao Y."/>
            <person name="Zhang Y."/>
            <person name="Chen B."/>
            <person name="Luo J."/>
            <person name="Deng Z."/>
            <person name="Chen X."/>
            <person name="Wang L."/>
            <person name="Chen S."/>
        </authorList>
    </citation>
    <scope>NUCLEOTIDE SEQUENCE [LARGE SCALE GENOMIC DNA]</scope>
    <source>
        <strain evidence="3 4">CBA1105</strain>
    </source>
</reference>
<dbReference type="InterPro" id="IPR002372">
    <property type="entry name" value="PQQ_rpt_dom"/>
</dbReference>
<dbReference type="InterPro" id="IPR011047">
    <property type="entry name" value="Quinoprotein_ADH-like_sf"/>
</dbReference>
<evidence type="ECO:0000259" key="2">
    <source>
        <dbReference type="Pfam" id="PF13360"/>
    </source>
</evidence>
<keyword evidence="4" id="KW-1185">Reference proteome</keyword>